<dbReference type="EMBL" id="OIVN01005744">
    <property type="protein sequence ID" value="SPD23828.1"/>
    <property type="molecule type" value="Genomic_DNA"/>
</dbReference>
<name>A0A2N9GRX4_FAGSY</name>
<reference evidence="2" key="1">
    <citation type="submission" date="2018-02" db="EMBL/GenBank/DDBJ databases">
        <authorList>
            <person name="Cohen D.B."/>
            <person name="Kent A.D."/>
        </authorList>
    </citation>
    <scope>NUCLEOTIDE SEQUENCE</scope>
</reference>
<dbReference type="EMBL" id="OIVN01002252">
    <property type="protein sequence ID" value="SPD02014.1"/>
    <property type="molecule type" value="Genomic_DNA"/>
</dbReference>
<dbReference type="AlphaFoldDB" id="A0A2N9GRX4"/>
<dbReference type="PANTHER" id="PTHR48200">
    <property type="entry name" value="PROTEIN, PUTATIVE-RELATED"/>
    <property type="match status" value="1"/>
</dbReference>
<accession>A0A2N9GRX4</accession>
<gene>
    <name evidence="2" type="ORF">FSB_LOCUS29896</name>
    <name evidence="3" type="ORF">FSB_LOCUS51710</name>
</gene>
<evidence type="ECO:0000313" key="2">
    <source>
        <dbReference type="EMBL" id="SPD02014.1"/>
    </source>
</evidence>
<evidence type="ECO:0000259" key="1">
    <source>
        <dbReference type="Pfam" id="PF24924"/>
    </source>
</evidence>
<proteinExistence type="predicted"/>
<evidence type="ECO:0000313" key="3">
    <source>
        <dbReference type="EMBL" id="SPD23828.1"/>
    </source>
</evidence>
<protein>
    <recommendedName>
        <fullName evidence="1">DUF7745 domain-containing protein</fullName>
    </recommendedName>
</protein>
<dbReference type="Pfam" id="PF24924">
    <property type="entry name" value="DUF7745"/>
    <property type="match status" value="1"/>
</dbReference>
<organism evidence="2">
    <name type="scientific">Fagus sylvatica</name>
    <name type="common">Beechnut</name>
    <dbReference type="NCBI Taxonomy" id="28930"/>
    <lineage>
        <taxon>Eukaryota</taxon>
        <taxon>Viridiplantae</taxon>
        <taxon>Streptophyta</taxon>
        <taxon>Embryophyta</taxon>
        <taxon>Tracheophyta</taxon>
        <taxon>Spermatophyta</taxon>
        <taxon>Magnoliopsida</taxon>
        <taxon>eudicotyledons</taxon>
        <taxon>Gunneridae</taxon>
        <taxon>Pentapetalae</taxon>
        <taxon>rosids</taxon>
        <taxon>fabids</taxon>
        <taxon>Fagales</taxon>
        <taxon>Fagaceae</taxon>
        <taxon>Fagus</taxon>
    </lineage>
</organism>
<dbReference type="InterPro" id="IPR056647">
    <property type="entry name" value="DUF7745"/>
</dbReference>
<sequence>MAFSSGGSRPLVALNFHDFRAERMRQWWDLLEGADRAQIKSVFGKFSSLMRLRIDQGLCEALTFFWDLIHCCFSIKEMDLVPTLEEYAELLQLDSSFNVKSFMPSPGHSIKLNLGEVLGFSSCGFAAICNTFMIARLLTTSTDTSPAEWKPWTHCSLFNGIPLPGVWGCTGYYPSLALHQFGGLQYLPRLGDLSLVTFDYVAGSSMWKLLSTIKDFWERHFSEMDFVEDGLPADNLVTYEFVKWREESSPSCIPRELSDVHAELAVLHVVRVTQRGSATRVESIRELDESEMALSVARTSLGTMQVQISVLQANNVILLTEMDCVQEYCVSSPSLPSRESLALARALLRVI</sequence>
<dbReference type="PANTHER" id="PTHR48200:SF1">
    <property type="entry name" value="AMINOTRANSFERASE-LIKE PLANT MOBILE DOMAIN-CONTAINING PROTEIN"/>
    <property type="match status" value="1"/>
</dbReference>
<feature type="domain" description="DUF7745" evidence="1">
    <location>
        <begin position="25"/>
        <end position="96"/>
    </location>
</feature>